<dbReference type="NCBIfam" id="TIGR00619">
    <property type="entry name" value="sbcd"/>
    <property type="match status" value="1"/>
</dbReference>
<evidence type="ECO:0000256" key="2">
    <source>
        <dbReference type="ARBA" id="ARBA00011322"/>
    </source>
</evidence>
<dbReference type="InterPro" id="IPR004843">
    <property type="entry name" value="Calcineurin-like_PHP"/>
</dbReference>
<keyword evidence="5 7" id="KW-0378">Hydrolase</keyword>
<keyword evidence="6 7" id="KW-0269">Exonuclease</keyword>
<keyword evidence="11" id="KW-1185">Reference proteome</keyword>
<evidence type="ECO:0000256" key="6">
    <source>
        <dbReference type="ARBA" id="ARBA00022839"/>
    </source>
</evidence>
<evidence type="ECO:0000313" key="10">
    <source>
        <dbReference type="EMBL" id="MBK5897859.1"/>
    </source>
</evidence>
<sequence>MKFFHISDLHIGLKLMNKDLSEDQKYILDEIVKEVRDKKPDAIVIAGDVYNNSVPSSDAIEIFDGFISKLVAVAPKMHIMVISGNHDSAVRINQFRKVLSGYNLHLIGLPPKRADEYIEKVVLEDEYGKVNFYLLPFVRPSFVKNVFGLDENENNLSYNEALHRLIERENIDEDERNVLVSHQYYLPLGKNPEEVERMDSEIKSVGNIDLVDADILERFDYSALGHIHKPWKLIGDCHRYCGTPLACSVSEAGQEKGIVMVEMLEKGRINTEVLPLKPLRNIKVVRGRLEEVLMMGSEDYVTVILTEDDTTDVDAADRIRERFPNLLEIRREAAKKVNSKSLTEISDELSEIDNCRAFLSEMNAEEEKILIEIINGLKGV</sequence>
<dbReference type="PANTHER" id="PTHR30337">
    <property type="entry name" value="COMPONENT OF ATP-DEPENDENT DSDNA EXONUCLEASE"/>
    <property type="match status" value="1"/>
</dbReference>
<comment type="subunit">
    <text evidence="2 7">Heterodimer of SbcC and SbcD.</text>
</comment>
<evidence type="ECO:0000256" key="5">
    <source>
        <dbReference type="ARBA" id="ARBA00022801"/>
    </source>
</evidence>
<evidence type="ECO:0000313" key="11">
    <source>
        <dbReference type="Proteomes" id="UP000604730"/>
    </source>
</evidence>
<dbReference type="RefSeq" id="WP_208429317.1">
    <property type="nucleotide sequence ID" value="NZ_JAEPRJ010000001.1"/>
</dbReference>
<reference evidence="10 11" key="1">
    <citation type="submission" date="2021-01" db="EMBL/GenBank/DDBJ databases">
        <title>Isolation and description of Catonella massiliensis sp. nov., a novel Catonella species, isolated from a stable periodontitis subject.</title>
        <authorList>
            <person name="Antezack A."/>
            <person name="Boxberger M."/>
            <person name="La Scola B."/>
            <person name="Monnet-Corti V."/>
        </authorList>
    </citation>
    <scope>NUCLEOTIDE SEQUENCE [LARGE SCALE GENOMIC DNA]</scope>
    <source>
        <strain evidence="10 11">Marseille-Q4567</strain>
    </source>
</reference>
<dbReference type="InterPro" id="IPR050535">
    <property type="entry name" value="DNA_Repair-Maintenance_Comp"/>
</dbReference>
<dbReference type="PANTHER" id="PTHR30337:SF0">
    <property type="entry name" value="NUCLEASE SBCCD SUBUNIT D"/>
    <property type="match status" value="1"/>
</dbReference>
<dbReference type="CDD" id="cd00840">
    <property type="entry name" value="MPP_Mre11_N"/>
    <property type="match status" value="1"/>
</dbReference>
<evidence type="ECO:0000256" key="1">
    <source>
        <dbReference type="ARBA" id="ARBA00010555"/>
    </source>
</evidence>
<evidence type="ECO:0000256" key="4">
    <source>
        <dbReference type="ARBA" id="ARBA00022722"/>
    </source>
</evidence>
<dbReference type="GO" id="GO:0004527">
    <property type="term" value="F:exonuclease activity"/>
    <property type="evidence" value="ECO:0007669"/>
    <property type="project" value="UniProtKB-KW"/>
</dbReference>
<keyword evidence="7" id="KW-0255">Endonuclease</keyword>
<dbReference type="Proteomes" id="UP000604730">
    <property type="component" value="Unassembled WGS sequence"/>
</dbReference>
<name>A0ABS1J131_9FIRM</name>
<protein>
    <recommendedName>
        <fullName evidence="3 7">Nuclease SbcCD subunit D</fullName>
    </recommendedName>
</protein>
<keyword evidence="4 7" id="KW-0540">Nuclease</keyword>
<dbReference type="InterPro" id="IPR029052">
    <property type="entry name" value="Metallo-depent_PP-like"/>
</dbReference>
<evidence type="ECO:0000256" key="3">
    <source>
        <dbReference type="ARBA" id="ARBA00013365"/>
    </source>
</evidence>
<comment type="caution">
    <text evidence="10">The sequence shown here is derived from an EMBL/GenBank/DDBJ whole genome shotgun (WGS) entry which is preliminary data.</text>
</comment>
<accession>A0ABS1J131</accession>
<feature type="domain" description="Calcineurin-like phosphoesterase" evidence="8">
    <location>
        <begin position="1"/>
        <end position="230"/>
    </location>
</feature>
<organism evidence="10 11">
    <name type="scientific">Catonella massiliensis</name>
    <dbReference type="NCBI Taxonomy" id="2799636"/>
    <lineage>
        <taxon>Bacteria</taxon>
        <taxon>Bacillati</taxon>
        <taxon>Bacillota</taxon>
        <taxon>Clostridia</taxon>
        <taxon>Lachnospirales</taxon>
        <taxon>Lachnospiraceae</taxon>
        <taxon>Catonella</taxon>
    </lineage>
</organism>
<dbReference type="Pfam" id="PF12320">
    <property type="entry name" value="SbcD_C"/>
    <property type="match status" value="1"/>
</dbReference>
<dbReference type="EMBL" id="JAEPRJ010000001">
    <property type="protein sequence ID" value="MBK5897859.1"/>
    <property type="molecule type" value="Genomic_DNA"/>
</dbReference>
<dbReference type="Pfam" id="PF00149">
    <property type="entry name" value="Metallophos"/>
    <property type="match status" value="1"/>
</dbReference>
<dbReference type="InterPro" id="IPR004593">
    <property type="entry name" value="SbcD"/>
</dbReference>
<proteinExistence type="inferred from homology"/>
<keyword evidence="7" id="KW-0233">DNA recombination</keyword>
<dbReference type="InterPro" id="IPR026843">
    <property type="entry name" value="SbcD_C"/>
</dbReference>
<evidence type="ECO:0000256" key="7">
    <source>
        <dbReference type="RuleBase" id="RU363069"/>
    </source>
</evidence>
<feature type="domain" description="Nuclease SbcCD subunit D C-terminal" evidence="9">
    <location>
        <begin position="279"/>
        <end position="362"/>
    </location>
</feature>
<dbReference type="SUPFAM" id="SSF56300">
    <property type="entry name" value="Metallo-dependent phosphatases"/>
    <property type="match status" value="1"/>
</dbReference>
<dbReference type="Gene3D" id="3.60.21.10">
    <property type="match status" value="1"/>
</dbReference>
<gene>
    <name evidence="7" type="primary">sbcD</name>
    <name evidence="10" type="ORF">JJN12_08730</name>
</gene>
<evidence type="ECO:0000259" key="9">
    <source>
        <dbReference type="Pfam" id="PF12320"/>
    </source>
</evidence>
<comment type="function">
    <text evidence="7">SbcCD cleaves DNA hairpin structures. These structures can inhibit DNA replication and are intermediates in certain DNA recombination reactions. The complex acts as a 3'-&gt;5' double strand exonuclease that can open hairpins. It also has a 5' single-strand endonuclease activity.</text>
</comment>
<evidence type="ECO:0000259" key="8">
    <source>
        <dbReference type="Pfam" id="PF00149"/>
    </source>
</evidence>
<dbReference type="InterPro" id="IPR041796">
    <property type="entry name" value="Mre11_N"/>
</dbReference>
<keyword evidence="7" id="KW-0235">DNA replication</keyword>
<comment type="similarity">
    <text evidence="1 7">Belongs to the SbcD family.</text>
</comment>